<proteinExistence type="predicted"/>
<dbReference type="EMBL" id="BAQP01000453">
    <property type="protein sequence ID" value="GBQ31822.1"/>
    <property type="molecule type" value="Genomic_DNA"/>
</dbReference>
<name>A0ABQ0PCM8_9PROT</name>
<keyword evidence="2" id="KW-1185">Reference proteome</keyword>
<reference evidence="1" key="1">
    <citation type="submission" date="2013-04" db="EMBL/GenBank/DDBJ databases">
        <title>The genome sequencing project of 58 acetic acid bacteria.</title>
        <authorList>
            <person name="Okamoto-Kainuma A."/>
            <person name="Ishikawa M."/>
            <person name="Umino S."/>
            <person name="Koizumi Y."/>
            <person name="Shiwa Y."/>
            <person name="Yoshikawa H."/>
            <person name="Matsutani M."/>
            <person name="Matsushita K."/>
        </authorList>
    </citation>
    <scope>NUCLEOTIDE SEQUENCE</scope>
    <source>
        <strain evidence="1">DSM 12717</strain>
    </source>
</reference>
<protein>
    <submittedName>
        <fullName evidence="1">Uncharacterized protein</fullName>
    </submittedName>
</protein>
<organism evidence="1 2">
    <name type="scientific">Gluconacetobacter sacchari DSM 12717</name>
    <dbReference type="NCBI Taxonomy" id="1307940"/>
    <lineage>
        <taxon>Bacteria</taxon>
        <taxon>Pseudomonadati</taxon>
        <taxon>Pseudomonadota</taxon>
        <taxon>Alphaproteobacteria</taxon>
        <taxon>Acetobacterales</taxon>
        <taxon>Acetobacteraceae</taxon>
        <taxon>Gluconacetobacter</taxon>
    </lineage>
</organism>
<evidence type="ECO:0000313" key="2">
    <source>
        <dbReference type="Proteomes" id="UP001060895"/>
    </source>
</evidence>
<dbReference type="Proteomes" id="UP001060895">
    <property type="component" value="Unassembled WGS sequence"/>
</dbReference>
<evidence type="ECO:0000313" key="1">
    <source>
        <dbReference type="EMBL" id="GBQ31822.1"/>
    </source>
</evidence>
<gene>
    <name evidence="1" type="ORF">AA12717_3888</name>
</gene>
<sequence length="119" mass="13407">MARRWAIILCDNSCAIRNARTRLPQNIFRPLVSVTFTPFAKYVWFVSDPTPLSAFEDASSRGKKAGNITDLPSDSADTVECRLMERPAFPIREHGKLSEHHQTGAPKGRILIPFRRRGA</sequence>
<comment type="caution">
    <text evidence="1">The sequence shown here is derived from an EMBL/GenBank/DDBJ whole genome shotgun (WGS) entry which is preliminary data.</text>
</comment>
<accession>A0ABQ0PCM8</accession>